<evidence type="ECO:0000256" key="5">
    <source>
        <dbReference type="ARBA" id="ARBA00023146"/>
    </source>
</evidence>
<keyword evidence="5 7" id="KW-0030">Aminoacyl-tRNA synthetase</keyword>
<comment type="subunit">
    <text evidence="7">Homodimer.</text>
</comment>
<keyword evidence="3 7" id="KW-0547">Nucleotide-binding</keyword>
<dbReference type="CDD" id="cd04322">
    <property type="entry name" value="LysRS_N"/>
    <property type="match status" value="1"/>
</dbReference>
<evidence type="ECO:0000256" key="7">
    <source>
        <dbReference type="HAMAP-Rule" id="MF_00252"/>
    </source>
</evidence>
<dbReference type="Pfam" id="PF00152">
    <property type="entry name" value="tRNA-synt_2"/>
    <property type="match status" value="1"/>
</dbReference>
<evidence type="ECO:0000259" key="8">
    <source>
        <dbReference type="PROSITE" id="PS50862"/>
    </source>
</evidence>
<keyword evidence="4 7" id="KW-0067">ATP-binding</keyword>
<dbReference type="SUPFAM" id="SSF50249">
    <property type="entry name" value="Nucleic acid-binding proteins"/>
    <property type="match status" value="1"/>
</dbReference>
<dbReference type="PANTHER" id="PTHR42918:SF15">
    <property type="entry name" value="LYSINE--TRNA LIGASE, CHLOROPLASTIC_MITOCHONDRIAL"/>
    <property type="match status" value="1"/>
</dbReference>
<dbReference type="GO" id="GO:0005829">
    <property type="term" value="C:cytosol"/>
    <property type="evidence" value="ECO:0007669"/>
    <property type="project" value="TreeGrafter"/>
</dbReference>
<comment type="caution">
    <text evidence="7">Lacks conserved residue(s) required for the propagation of feature annotation.</text>
</comment>
<dbReference type="GO" id="GO:0005524">
    <property type="term" value="F:ATP binding"/>
    <property type="evidence" value="ECO:0007669"/>
    <property type="project" value="UniProtKB-UniRule"/>
</dbReference>
<dbReference type="Pfam" id="PF01336">
    <property type="entry name" value="tRNA_anti-codon"/>
    <property type="match status" value="1"/>
</dbReference>
<dbReference type="InterPro" id="IPR002313">
    <property type="entry name" value="Lys-tRNA-ligase_II"/>
</dbReference>
<proteinExistence type="inferred from homology"/>
<dbReference type="Gene3D" id="3.30.930.10">
    <property type="entry name" value="Bira Bifunctional Protein, Domain 2"/>
    <property type="match status" value="2"/>
</dbReference>
<dbReference type="InterPro" id="IPR004364">
    <property type="entry name" value="Aa-tRNA-synt_II"/>
</dbReference>
<keyword evidence="2 7" id="KW-0479">Metal-binding</keyword>
<dbReference type="EC" id="6.1.1.6" evidence="7"/>
<dbReference type="InterPro" id="IPR012340">
    <property type="entry name" value="NA-bd_OB-fold"/>
</dbReference>
<dbReference type="PANTHER" id="PTHR42918">
    <property type="entry name" value="LYSYL-TRNA SYNTHETASE"/>
    <property type="match status" value="1"/>
</dbReference>
<comment type="subcellular location">
    <subcellularLocation>
        <location evidence="7">Cytoplasm</location>
    </subcellularLocation>
</comment>
<dbReference type="PROSITE" id="PS50862">
    <property type="entry name" value="AA_TRNA_LIGASE_II"/>
    <property type="match status" value="1"/>
</dbReference>
<dbReference type="EMBL" id="JACPHQ010000011">
    <property type="protein sequence ID" value="MBI2465771.1"/>
    <property type="molecule type" value="Genomic_DNA"/>
</dbReference>
<evidence type="ECO:0000313" key="10">
    <source>
        <dbReference type="Proteomes" id="UP000709672"/>
    </source>
</evidence>
<keyword evidence="1 7" id="KW-0436">Ligase</keyword>
<dbReference type="GO" id="GO:0004824">
    <property type="term" value="F:lysine-tRNA ligase activity"/>
    <property type="evidence" value="ECO:0007669"/>
    <property type="project" value="UniProtKB-UniRule"/>
</dbReference>
<reference evidence="9" key="1">
    <citation type="submission" date="2020-07" db="EMBL/GenBank/DDBJ databases">
        <title>Huge and variable diversity of episymbiotic CPR bacteria and DPANN archaea in groundwater ecosystems.</title>
        <authorList>
            <person name="He C.Y."/>
            <person name="Keren R."/>
            <person name="Whittaker M."/>
            <person name="Farag I.F."/>
            <person name="Doudna J."/>
            <person name="Cate J.H.D."/>
            <person name="Banfield J.F."/>
        </authorList>
    </citation>
    <scope>NUCLEOTIDE SEQUENCE</scope>
    <source>
        <strain evidence="9">NC_groundwater_418_Ag_B-0.1um_45_10</strain>
    </source>
</reference>
<evidence type="ECO:0000256" key="3">
    <source>
        <dbReference type="ARBA" id="ARBA00022741"/>
    </source>
</evidence>
<name>A0A931YD94_9BACT</name>
<dbReference type="PRINTS" id="PR00982">
    <property type="entry name" value="TRNASYNTHLYS"/>
</dbReference>
<dbReference type="Gene3D" id="2.40.50.140">
    <property type="entry name" value="Nucleic acid-binding proteins"/>
    <property type="match status" value="1"/>
</dbReference>
<comment type="caution">
    <text evidence="9">The sequence shown here is derived from an EMBL/GenBank/DDBJ whole genome shotgun (WGS) entry which is preliminary data.</text>
</comment>
<comment type="cofactor">
    <cofactor evidence="7">
        <name>Mg(2+)</name>
        <dbReference type="ChEBI" id="CHEBI:18420"/>
    </cofactor>
    <text evidence="7">Binds 3 Mg(2+) ions per subunit.</text>
</comment>
<feature type="domain" description="Aminoacyl-transfer RNA synthetases class-II family profile" evidence="8">
    <location>
        <begin position="169"/>
        <end position="447"/>
    </location>
</feature>
<dbReference type="InterPro" id="IPR018149">
    <property type="entry name" value="Lys-tRNA-synth_II_C"/>
</dbReference>
<evidence type="ECO:0000256" key="1">
    <source>
        <dbReference type="ARBA" id="ARBA00022598"/>
    </source>
</evidence>
<comment type="catalytic activity">
    <reaction evidence="6 7">
        <text>tRNA(Lys) + L-lysine + ATP = L-lysyl-tRNA(Lys) + AMP + diphosphate</text>
        <dbReference type="Rhea" id="RHEA:20792"/>
        <dbReference type="Rhea" id="RHEA-COMP:9696"/>
        <dbReference type="Rhea" id="RHEA-COMP:9697"/>
        <dbReference type="ChEBI" id="CHEBI:30616"/>
        <dbReference type="ChEBI" id="CHEBI:32551"/>
        <dbReference type="ChEBI" id="CHEBI:33019"/>
        <dbReference type="ChEBI" id="CHEBI:78442"/>
        <dbReference type="ChEBI" id="CHEBI:78529"/>
        <dbReference type="ChEBI" id="CHEBI:456215"/>
        <dbReference type="EC" id="6.1.1.6"/>
    </reaction>
</comment>
<protein>
    <recommendedName>
        <fullName evidence="7">Lysine--tRNA ligase</fullName>
        <ecNumber evidence="7">6.1.1.6</ecNumber>
    </recommendedName>
    <alternativeName>
        <fullName evidence="7">Lysyl-tRNA synthetase</fullName>
        <shortName evidence="7">LysRS</shortName>
    </alternativeName>
</protein>
<gene>
    <name evidence="7" type="primary">lysS</name>
    <name evidence="9" type="ORF">HYV66_00895</name>
</gene>
<dbReference type="Proteomes" id="UP000709672">
    <property type="component" value="Unassembled WGS sequence"/>
</dbReference>
<feature type="binding site" evidence="7">
    <location>
        <position position="366"/>
    </location>
    <ligand>
        <name>Mg(2+)</name>
        <dbReference type="ChEBI" id="CHEBI:18420"/>
        <label>2</label>
    </ligand>
</feature>
<dbReference type="GO" id="GO:0006430">
    <property type="term" value="P:lysyl-tRNA aminoacylation"/>
    <property type="evidence" value="ECO:0007669"/>
    <property type="project" value="UniProtKB-UniRule"/>
</dbReference>
<accession>A0A931YD94</accession>
<evidence type="ECO:0000313" key="9">
    <source>
        <dbReference type="EMBL" id="MBI2465771.1"/>
    </source>
</evidence>
<comment type="similarity">
    <text evidence="7">Belongs to the class-II aminoacyl-tRNA synthetase family.</text>
</comment>
<keyword evidence="7" id="KW-0963">Cytoplasm</keyword>
<evidence type="ECO:0000256" key="6">
    <source>
        <dbReference type="ARBA" id="ARBA00048573"/>
    </source>
</evidence>
<dbReference type="GO" id="GO:0000049">
    <property type="term" value="F:tRNA binding"/>
    <property type="evidence" value="ECO:0007669"/>
    <property type="project" value="TreeGrafter"/>
</dbReference>
<keyword evidence="7" id="KW-0648">Protein biosynthesis</keyword>
<feature type="binding site" evidence="7">
    <location>
        <position position="366"/>
    </location>
    <ligand>
        <name>Mg(2+)</name>
        <dbReference type="ChEBI" id="CHEBI:18420"/>
        <label>1</label>
    </ligand>
</feature>
<organism evidence="9 10">
    <name type="scientific">Candidatus Sungiibacteriota bacterium</name>
    <dbReference type="NCBI Taxonomy" id="2750080"/>
    <lineage>
        <taxon>Bacteria</taxon>
        <taxon>Candidatus Sungiibacteriota</taxon>
    </lineage>
</organism>
<dbReference type="GO" id="GO:0000287">
    <property type="term" value="F:magnesium ion binding"/>
    <property type="evidence" value="ECO:0007669"/>
    <property type="project" value="UniProtKB-UniRule"/>
</dbReference>
<dbReference type="InterPro" id="IPR044136">
    <property type="entry name" value="Lys-tRNA-ligase_II_N"/>
</dbReference>
<dbReference type="InterPro" id="IPR006195">
    <property type="entry name" value="aa-tRNA-synth_II"/>
</dbReference>
<evidence type="ECO:0000256" key="4">
    <source>
        <dbReference type="ARBA" id="ARBA00022840"/>
    </source>
</evidence>
<dbReference type="InterPro" id="IPR004365">
    <property type="entry name" value="NA-bd_OB_tRNA"/>
</dbReference>
<dbReference type="HAMAP" id="MF_00252">
    <property type="entry name" value="Lys_tRNA_synth_class2"/>
    <property type="match status" value="1"/>
</dbReference>
<dbReference type="AlphaFoldDB" id="A0A931YD94"/>
<dbReference type="SUPFAM" id="SSF55681">
    <property type="entry name" value="Class II aaRS and biotin synthetases"/>
    <property type="match status" value="1"/>
</dbReference>
<sequence length="448" mass="51746">MASLEELRKIRISKLTALKDQGHYPYPARIKKDYPNSYVHEYFDSLVASTEPVFLAGRIKAIRLHGHAAFLDIEDDSGEVQVFLQKDRLGEEKYKIFQEAADVGDFAEAGGHLFKTKQDAKTLEADSFRIIVKALRPLPEEWFGLKDLEERLRRRYLDLILNKGVKETFRNRARLLADIRKFLAKEGFMEVETPILQPLAGGALAQPFKTHLNTLDLDLYLRVAPELYLKRLMVGGFEKIFEIGRCFRNEGISPVHNPEFTMLELYWAYQDYKGLMKFVRKMLKKWIKGSWQVQDFSKVFKEKTGKKYTDVNPEELDDFYKKEVRAKIVGPMFLTHYPEAIMPLAKLKEDNPKLTESFQLIIDGTEVVKGFSEMNDPLVQREQMERQEQAFRSGNQEVSRLDEDFLEALEYGLPPAAGLGIGLDRLAALVGGHDNIRDVILFPFMRPR</sequence>
<keyword evidence="7" id="KW-0460">Magnesium</keyword>
<dbReference type="InterPro" id="IPR045864">
    <property type="entry name" value="aa-tRNA-synth_II/BPL/LPL"/>
</dbReference>
<evidence type="ECO:0000256" key="2">
    <source>
        <dbReference type="ARBA" id="ARBA00022723"/>
    </source>
</evidence>